<dbReference type="Pfam" id="PF17975">
    <property type="entry name" value="RNR_Alpha"/>
    <property type="match status" value="1"/>
</dbReference>
<protein>
    <recommendedName>
        <fullName evidence="1">Ribonucleotide reductase alpha-helical domain-containing protein</fullName>
    </recommendedName>
</protein>
<proteinExistence type="predicted"/>
<organism evidence="2 3">
    <name type="scientific">Bifidobacterium crudilactis</name>
    <dbReference type="NCBI Taxonomy" id="327277"/>
    <lineage>
        <taxon>Bacteria</taxon>
        <taxon>Bacillati</taxon>
        <taxon>Actinomycetota</taxon>
        <taxon>Actinomycetes</taxon>
        <taxon>Bifidobacteriales</taxon>
        <taxon>Bifidobacteriaceae</taxon>
        <taxon>Bifidobacterium</taxon>
    </lineage>
</organism>
<feature type="domain" description="Ribonucleotide reductase alpha-helical" evidence="1">
    <location>
        <begin position="9"/>
        <end position="116"/>
    </location>
</feature>
<dbReference type="InterPro" id="IPR040763">
    <property type="entry name" value="RNR_alpha_hel"/>
</dbReference>
<dbReference type="OrthoDB" id="9762933at2"/>
<dbReference type="Gene3D" id="3.20.70.20">
    <property type="match status" value="1"/>
</dbReference>
<comment type="caution">
    <text evidence="2">The sequence shown here is derived from an EMBL/GenBank/DDBJ whole genome shotgun (WGS) entry which is preliminary data.</text>
</comment>
<evidence type="ECO:0000259" key="1">
    <source>
        <dbReference type="Pfam" id="PF17975"/>
    </source>
</evidence>
<dbReference type="AlphaFoldDB" id="A0A971CXZ6"/>
<name>A0A971CXZ6_9BIFI</name>
<dbReference type="EMBL" id="JAAXZR010000005">
    <property type="protein sequence ID" value="NLT78837.1"/>
    <property type="molecule type" value="Genomic_DNA"/>
</dbReference>
<gene>
    <name evidence="2" type="ORF">GXW98_00915</name>
</gene>
<dbReference type="Proteomes" id="UP000767327">
    <property type="component" value="Unassembled WGS sequence"/>
</dbReference>
<reference evidence="2" key="2">
    <citation type="submission" date="2020-01" db="EMBL/GenBank/DDBJ databases">
        <authorList>
            <person name="Campanaro S."/>
        </authorList>
    </citation>
    <scope>NUCLEOTIDE SEQUENCE</scope>
    <source>
        <strain evidence="2">AS01afH2WH_6</strain>
    </source>
</reference>
<evidence type="ECO:0000313" key="3">
    <source>
        <dbReference type="Proteomes" id="UP000767327"/>
    </source>
</evidence>
<sequence>MNDRFVVELADDAIAKVVKDVQPHWGPLGWVTYKRTYARYVDSQQRTENWDETVKRVVEGNINLDPRLRALRGKKNRSSEDIALIASLQEEAMRLFSLIYGLGATPSGRNLWVSGTTYQSEHGDALNNCSFYAPRVNLHSYHHRQSNQPWLLIHALGEWSN</sequence>
<reference evidence="2" key="1">
    <citation type="journal article" date="2020" name="Biotechnol. Biofuels">
        <title>New insights from the biogas microbiome by comprehensive genome-resolved metagenomics of nearly 1600 species originating from multiple anaerobic digesters.</title>
        <authorList>
            <person name="Campanaro S."/>
            <person name="Treu L."/>
            <person name="Rodriguez-R L.M."/>
            <person name="Kovalovszki A."/>
            <person name="Ziels R.M."/>
            <person name="Maus I."/>
            <person name="Zhu X."/>
            <person name="Kougias P.G."/>
            <person name="Basile A."/>
            <person name="Luo G."/>
            <person name="Schluter A."/>
            <person name="Konstantinidis K.T."/>
            <person name="Angelidaki I."/>
        </authorList>
    </citation>
    <scope>NUCLEOTIDE SEQUENCE</scope>
    <source>
        <strain evidence="2">AS01afH2WH_6</strain>
    </source>
</reference>
<dbReference type="SUPFAM" id="SSF51998">
    <property type="entry name" value="PFL-like glycyl radical enzymes"/>
    <property type="match status" value="1"/>
</dbReference>
<evidence type="ECO:0000313" key="2">
    <source>
        <dbReference type="EMBL" id="NLT78837.1"/>
    </source>
</evidence>
<accession>A0A971CXZ6</accession>